<dbReference type="EMBL" id="MRBO01000332">
    <property type="protein sequence ID" value="KAB2585427.1"/>
    <property type="molecule type" value="Genomic_DNA"/>
</dbReference>
<dbReference type="Proteomes" id="UP000325576">
    <property type="component" value="Unassembled WGS sequence"/>
</dbReference>
<accession>A0A5N5E5E2</accession>
<dbReference type="Pfam" id="PF09364">
    <property type="entry name" value="XFP_N"/>
    <property type="match status" value="1"/>
</dbReference>
<dbReference type="InterPro" id="IPR005593">
    <property type="entry name" value="Xul5P/Fru6P_PKetolase"/>
</dbReference>
<dbReference type="GO" id="GO:0000287">
    <property type="term" value="F:magnesium ion binding"/>
    <property type="evidence" value="ECO:0007669"/>
    <property type="project" value="UniProtKB-ARBA"/>
</dbReference>
<reference evidence="2 3" key="1">
    <citation type="journal article" date="2017" name="Poromechanics V (2013)">
        <title>Genomic Characterization of the Arsenic-Tolerant Actinobacterium, &lt;i&gt;Rhodococcus erythropolis&lt;/i&gt; S43.</title>
        <authorList>
            <person name="Retamal-Morales G."/>
            <person name="Mehnert M."/>
            <person name="Schwabe R."/>
            <person name="Tischler D."/>
            <person name="Schloemann M."/>
            <person name="Levican G.J."/>
        </authorList>
    </citation>
    <scope>NUCLEOTIDE SEQUENCE [LARGE SCALE GENOMIC DNA]</scope>
    <source>
        <strain evidence="2 3">S43</strain>
    </source>
</reference>
<proteinExistence type="predicted"/>
<evidence type="ECO:0000313" key="3">
    <source>
        <dbReference type="Proteomes" id="UP000325576"/>
    </source>
</evidence>
<dbReference type="InterPro" id="IPR018970">
    <property type="entry name" value="Xul5P/Fru6P_PKetolase_N"/>
</dbReference>
<organism evidence="2 3">
    <name type="scientific">Rhodococcus erythropolis</name>
    <name type="common">Arthrobacter picolinophilus</name>
    <dbReference type="NCBI Taxonomy" id="1833"/>
    <lineage>
        <taxon>Bacteria</taxon>
        <taxon>Bacillati</taxon>
        <taxon>Actinomycetota</taxon>
        <taxon>Actinomycetes</taxon>
        <taxon>Mycobacteriales</taxon>
        <taxon>Nocardiaceae</taxon>
        <taxon>Rhodococcus</taxon>
        <taxon>Rhodococcus erythropolis group</taxon>
    </lineage>
</organism>
<sequence length="121" mass="13722">MTDHHYSEDQLALDLKWWAAANYLTVAQIYLKDNTLLREPLRAEHIKPRLLGHWGTSPGLSMIYTLLNRHIVATDADWLYVTGPGHGGPALVASTYLEGTYSEIYPEVSDDAEGIHRMCRR</sequence>
<evidence type="ECO:0000313" key="2">
    <source>
        <dbReference type="EMBL" id="KAB2585427.1"/>
    </source>
</evidence>
<dbReference type="PANTHER" id="PTHR31273">
    <property type="entry name" value="PHOSPHOKETOLASE-RELATED"/>
    <property type="match status" value="1"/>
</dbReference>
<dbReference type="GO" id="GO:0016832">
    <property type="term" value="F:aldehyde-lyase activity"/>
    <property type="evidence" value="ECO:0007669"/>
    <property type="project" value="InterPro"/>
</dbReference>
<name>A0A5N5E5E2_RHOER</name>
<dbReference type="SUPFAM" id="SSF52518">
    <property type="entry name" value="Thiamin diphosphate-binding fold (THDP-binding)"/>
    <property type="match status" value="1"/>
</dbReference>
<dbReference type="GO" id="GO:0005975">
    <property type="term" value="P:carbohydrate metabolic process"/>
    <property type="evidence" value="ECO:0007669"/>
    <property type="project" value="InterPro"/>
</dbReference>
<dbReference type="InterPro" id="IPR029061">
    <property type="entry name" value="THDP-binding"/>
</dbReference>
<dbReference type="PANTHER" id="PTHR31273:SF0">
    <property type="entry name" value="PHOSPHOKETOLASE-RELATED"/>
    <property type="match status" value="1"/>
</dbReference>
<dbReference type="Gene3D" id="3.40.50.970">
    <property type="match status" value="1"/>
</dbReference>
<comment type="caution">
    <text evidence="2">The sequence shown here is derived from an EMBL/GenBank/DDBJ whole genome shotgun (WGS) entry which is preliminary data.</text>
</comment>
<gene>
    <name evidence="2" type="ORF">BS297_10450</name>
</gene>
<dbReference type="AlphaFoldDB" id="A0A5N5E5E2"/>
<evidence type="ECO:0000259" key="1">
    <source>
        <dbReference type="Pfam" id="PF09364"/>
    </source>
</evidence>
<protein>
    <recommendedName>
        <fullName evidence="1">Xylulose 5-phosphate/Fructose 6-phosphate phosphoketolase N-terminal domain-containing protein</fullName>
    </recommendedName>
</protein>
<feature type="non-terminal residue" evidence="2">
    <location>
        <position position="121"/>
    </location>
</feature>
<feature type="domain" description="Xylulose 5-phosphate/Fructose 6-phosphate phosphoketolase N-terminal" evidence="1">
    <location>
        <begin position="10"/>
        <end position="121"/>
    </location>
</feature>